<reference evidence="2" key="1">
    <citation type="submission" date="2023-08" db="EMBL/GenBank/DDBJ databases">
        <title>A de novo genome assembly of Solanum verrucosum Schlechtendal, a Mexican diploid species geographically isolated from the other diploid A-genome species in potato relatives.</title>
        <authorList>
            <person name="Hosaka K."/>
        </authorList>
    </citation>
    <scope>NUCLEOTIDE SEQUENCE</scope>
    <source>
        <tissue evidence="2">Young leaves</tissue>
    </source>
</reference>
<evidence type="ECO:0000313" key="2">
    <source>
        <dbReference type="EMBL" id="WMV07400.1"/>
    </source>
</evidence>
<protein>
    <submittedName>
        <fullName evidence="2">Uncharacterized protein</fullName>
    </submittedName>
</protein>
<dbReference type="PANTHER" id="PTHR33710:SF75">
    <property type="entry name" value="ENDONUCLEASE_EXONUCLEASE_PHOSPHATASE DOMAIN-CONTAINING PROTEIN"/>
    <property type="match status" value="1"/>
</dbReference>
<proteinExistence type="predicted"/>
<evidence type="ECO:0000256" key="1">
    <source>
        <dbReference type="SAM" id="Phobius"/>
    </source>
</evidence>
<gene>
    <name evidence="2" type="ORF">MTR67_000785</name>
</gene>
<keyword evidence="1" id="KW-1133">Transmembrane helix</keyword>
<evidence type="ECO:0000313" key="3">
    <source>
        <dbReference type="Proteomes" id="UP001234989"/>
    </source>
</evidence>
<dbReference type="Proteomes" id="UP001234989">
    <property type="component" value="Chromosome 1"/>
</dbReference>
<dbReference type="EMBL" id="CP133612">
    <property type="protein sequence ID" value="WMV07400.1"/>
    <property type="molecule type" value="Genomic_DNA"/>
</dbReference>
<dbReference type="SUPFAM" id="SSF56219">
    <property type="entry name" value="DNase I-like"/>
    <property type="match status" value="1"/>
</dbReference>
<sequence length="209" mass="24883">MITCKFVGINQDLTWYLSAVYAECGRTERRIFGWNYLLLEVSVMGLGSYVRILMLLDTQLRGQMEIESQVQFSKWINEMELFDPLLFGGSYTWRRGENHMSASRIDRFLFSSQWEELFLQIKQNLLPNVGSDHRPIMLVCGDWKIKKSYFKFEQWWLGVEGFKDKVRVWWASFQVSGTPAFILATKLKLLKDKLKEWNRENNVSWRKKK</sequence>
<keyword evidence="3" id="KW-1185">Reference proteome</keyword>
<dbReference type="Gene3D" id="3.60.10.10">
    <property type="entry name" value="Endonuclease/exonuclease/phosphatase"/>
    <property type="match status" value="1"/>
</dbReference>
<dbReference type="AlphaFoldDB" id="A0AAF0PP87"/>
<dbReference type="PANTHER" id="PTHR33710">
    <property type="entry name" value="BNAC02G09200D PROTEIN"/>
    <property type="match status" value="1"/>
</dbReference>
<organism evidence="2 3">
    <name type="scientific">Solanum verrucosum</name>
    <dbReference type="NCBI Taxonomy" id="315347"/>
    <lineage>
        <taxon>Eukaryota</taxon>
        <taxon>Viridiplantae</taxon>
        <taxon>Streptophyta</taxon>
        <taxon>Embryophyta</taxon>
        <taxon>Tracheophyta</taxon>
        <taxon>Spermatophyta</taxon>
        <taxon>Magnoliopsida</taxon>
        <taxon>eudicotyledons</taxon>
        <taxon>Gunneridae</taxon>
        <taxon>Pentapetalae</taxon>
        <taxon>asterids</taxon>
        <taxon>lamiids</taxon>
        <taxon>Solanales</taxon>
        <taxon>Solanaceae</taxon>
        <taxon>Solanoideae</taxon>
        <taxon>Solaneae</taxon>
        <taxon>Solanum</taxon>
    </lineage>
</organism>
<accession>A0AAF0PP87</accession>
<name>A0AAF0PP87_SOLVR</name>
<feature type="transmembrane region" description="Helical" evidence="1">
    <location>
        <begin position="36"/>
        <end position="56"/>
    </location>
</feature>
<keyword evidence="1" id="KW-0472">Membrane</keyword>
<keyword evidence="1" id="KW-0812">Transmembrane</keyword>
<dbReference type="InterPro" id="IPR036691">
    <property type="entry name" value="Endo/exonu/phosph_ase_sf"/>
</dbReference>